<protein>
    <recommendedName>
        <fullName evidence="2">histidine kinase</fullName>
        <ecNumber evidence="2">2.7.13.3</ecNumber>
    </recommendedName>
</protein>
<proteinExistence type="predicted"/>
<evidence type="ECO:0000256" key="4">
    <source>
        <dbReference type="ARBA" id="ARBA00022679"/>
    </source>
</evidence>
<feature type="domain" description="PAC" evidence="12">
    <location>
        <begin position="209"/>
        <end position="258"/>
    </location>
</feature>
<comment type="catalytic activity">
    <reaction evidence="1">
        <text>ATP + protein L-histidine = ADP + protein N-phospho-L-histidine.</text>
        <dbReference type="EC" id="2.7.13.3"/>
    </reaction>
</comment>
<dbReference type="Gene3D" id="3.30.565.10">
    <property type="entry name" value="Histidine kinase-like ATPase, C-terminal domain"/>
    <property type="match status" value="1"/>
</dbReference>
<feature type="domain" description="Histidine kinase" evidence="10">
    <location>
        <begin position="271"/>
        <end position="493"/>
    </location>
</feature>
<dbReference type="InterPro" id="IPR036097">
    <property type="entry name" value="HisK_dim/P_sf"/>
</dbReference>
<evidence type="ECO:0000313" key="14">
    <source>
        <dbReference type="Proteomes" id="UP001568698"/>
    </source>
</evidence>
<keyword evidence="3 9" id="KW-0597">Phosphoprotein</keyword>
<dbReference type="GO" id="GO:0005524">
    <property type="term" value="F:ATP binding"/>
    <property type="evidence" value="ECO:0007669"/>
    <property type="project" value="UniProtKB-KW"/>
</dbReference>
<dbReference type="SUPFAM" id="SSF55874">
    <property type="entry name" value="ATPase domain of HSP90 chaperone/DNA topoisomerase II/histidine kinase"/>
    <property type="match status" value="1"/>
</dbReference>
<dbReference type="PROSITE" id="PS50113">
    <property type="entry name" value="PAC"/>
    <property type="match status" value="1"/>
</dbReference>
<accession>A0ABV4JXB0</accession>
<evidence type="ECO:0000256" key="1">
    <source>
        <dbReference type="ARBA" id="ARBA00000085"/>
    </source>
</evidence>
<evidence type="ECO:0000259" key="12">
    <source>
        <dbReference type="PROSITE" id="PS50113"/>
    </source>
</evidence>
<dbReference type="InterPro" id="IPR004358">
    <property type="entry name" value="Sig_transdc_His_kin-like_C"/>
</dbReference>
<keyword evidence="14" id="KW-1185">Reference proteome</keyword>
<dbReference type="Gene3D" id="3.40.50.2300">
    <property type="match status" value="1"/>
</dbReference>
<evidence type="ECO:0000256" key="9">
    <source>
        <dbReference type="PROSITE-ProRule" id="PRU00169"/>
    </source>
</evidence>
<evidence type="ECO:0000256" key="2">
    <source>
        <dbReference type="ARBA" id="ARBA00012438"/>
    </source>
</evidence>
<dbReference type="InterPro" id="IPR003594">
    <property type="entry name" value="HATPase_dom"/>
</dbReference>
<keyword evidence="4" id="KW-0808">Transferase</keyword>
<dbReference type="PANTHER" id="PTHR43065">
    <property type="entry name" value="SENSOR HISTIDINE KINASE"/>
    <property type="match status" value="1"/>
</dbReference>
<keyword evidence="8" id="KW-0902">Two-component regulatory system</keyword>
<feature type="modified residue" description="4-aspartylphosphate" evidence="9">
    <location>
        <position position="564"/>
    </location>
</feature>
<dbReference type="PROSITE" id="PS50110">
    <property type="entry name" value="RESPONSE_REGULATORY"/>
    <property type="match status" value="1"/>
</dbReference>
<sequence>MHKQMNTPSDLQAFARLSPTPMAVLGPDGMIAFANNAFSRLLPADAPFPEGRRLGALPFGLRFLRALEDGLAQVALTGAEELVEIGDPAAPDRQMVSCRLVPLRGGEIVIEVHRHAEVERLRNALRDEKVLRRQSDMLRERGRQLFFDVVNELPVFVYMQRRDYSVAYANKKTLAFYGEAGGRRCYQMFGGRDDPCPHCPTFRVFDTDEPVDWQFTDDAGRTFHIYDYPFEDENGEPLVMELGVDITELKRVERELFQAQKMRAIGVLAGGIAHDLNNNLVPIIFNIDYALGKADGTAMEAPLSEALKAAYKASELVEQVLEYSRQQEVTRSPLHLSPLARENLAILHGTLPDHVALDMDCSAMNDCVLANPSQIQQVLLNLCRNAVQAMPGGGTLSVRLSNLHLDSQKEAPHSGLALGDHVVLTVTDTGHGIEPGTAERIFEPFYTSKSKSGGTGMGLAVVHAIVTCNGGSIHVDSTPGRGTTFTVYLPCTATPETKTLARDTRPAARSTGRLLLVDDDAGALQAMQRVLRDAGYEVFTANNGREGLKEFFRGKGRFELVVTDQSMPAMTGMEMAARILENAPDSKVVICTGHVEPQLEAQARRTGVAGFIMKPMSPRTLVENVNKFRS</sequence>
<reference evidence="13 14" key="1">
    <citation type="submission" date="2024-08" db="EMBL/GenBank/DDBJ databases">
        <title>Sulfate-reducing bacteria isolated from formation water of the oil field in Kazakhstan and description of Pseudodesulfovibrio sp.</title>
        <authorList>
            <person name="Bidzhieva S.K."/>
            <person name="Tourova T.P."/>
            <person name="Grouzdev D.S."/>
            <person name="Beletsky A.V."/>
            <person name="Sokolova D.S."/>
            <person name="Samigullina S.R."/>
            <person name="Poltaraus A.B."/>
            <person name="Avtukh A.N."/>
            <person name="Tereshina V.M."/>
            <person name="Zhaparov N.S."/>
            <person name="Mardanov A.V."/>
            <person name="Nazina T.N."/>
        </authorList>
    </citation>
    <scope>NUCLEOTIDE SEQUENCE [LARGE SCALE GENOMIC DNA]</scope>
    <source>
        <strain evidence="13 14">9FUS</strain>
    </source>
</reference>
<keyword evidence="7 13" id="KW-0067">ATP-binding</keyword>
<dbReference type="Gene3D" id="3.30.450.20">
    <property type="entry name" value="PAS domain"/>
    <property type="match status" value="1"/>
</dbReference>
<dbReference type="PANTHER" id="PTHR43065:SF46">
    <property type="entry name" value="C4-DICARBOXYLATE TRANSPORT SENSOR PROTEIN DCTB"/>
    <property type="match status" value="1"/>
</dbReference>
<dbReference type="InterPro" id="IPR011006">
    <property type="entry name" value="CheY-like_superfamily"/>
</dbReference>
<dbReference type="Proteomes" id="UP001568698">
    <property type="component" value="Unassembled WGS sequence"/>
</dbReference>
<evidence type="ECO:0000256" key="6">
    <source>
        <dbReference type="ARBA" id="ARBA00022777"/>
    </source>
</evidence>
<evidence type="ECO:0000256" key="3">
    <source>
        <dbReference type="ARBA" id="ARBA00022553"/>
    </source>
</evidence>
<dbReference type="RefSeq" id="WP_371384903.1">
    <property type="nucleotide sequence ID" value="NZ_JBGLYH010000002.1"/>
</dbReference>
<gene>
    <name evidence="13" type="ORF">AB6M95_01205</name>
</gene>
<dbReference type="InterPro" id="IPR000700">
    <property type="entry name" value="PAS-assoc_C"/>
</dbReference>
<keyword evidence="6" id="KW-0418">Kinase</keyword>
<evidence type="ECO:0000256" key="5">
    <source>
        <dbReference type="ARBA" id="ARBA00022741"/>
    </source>
</evidence>
<evidence type="ECO:0000259" key="10">
    <source>
        <dbReference type="PROSITE" id="PS50109"/>
    </source>
</evidence>
<dbReference type="SMART" id="SM00448">
    <property type="entry name" value="REC"/>
    <property type="match status" value="1"/>
</dbReference>
<dbReference type="InterPro" id="IPR003661">
    <property type="entry name" value="HisK_dim/P_dom"/>
</dbReference>
<keyword evidence="5" id="KW-0547">Nucleotide-binding</keyword>
<dbReference type="InterPro" id="IPR005467">
    <property type="entry name" value="His_kinase_dom"/>
</dbReference>
<dbReference type="SUPFAM" id="SSF47384">
    <property type="entry name" value="Homodimeric domain of signal transducing histidine kinase"/>
    <property type="match status" value="1"/>
</dbReference>
<evidence type="ECO:0000313" key="13">
    <source>
        <dbReference type="EMBL" id="MEZ7195352.1"/>
    </source>
</evidence>
<dbReference type="InterPro" id="IPR001789">
    <property type="entry name" value="Sig_transdc_resp-reg_receiver"/>
</dbReference>
<dbReference type="PROSITE" id="PS50109">
    <property type="entry name" value="HIS_KIN"/>
    <property type="match status" value="1"/>
</dbReference>
<evidence type="ECO:0000259" key="11">
    <source>
        <dbReference type="PROSITE" id="PS50110"/>
    </source>
</evidence>
<dbReference type="EC" id="2.7.13.3" evidence="2"/>
<dbReference type="PRINTS" id="PR00344">
    <property type="entry name" value="BCTRLSENSOR"/>
</dbReference>
<evidence type="ECO:0000256" key="7">
    <source>
        <dbReference type="ARBA" id="ARBA00022840"/>
    </source>
</evidence>
<comment type="caution">
    <text evidence="13">The sequence shown here is derived from an EMBL/GenBank/DDBJ whole genome shotgun (WGS) entry which is preliminary data.</text>
</comment>
<dbReference type="SMART" id="SM00387">
    <property type="entry name" value="HATPase_c"/>
    <property type="match status" value="1"/>
</dbReference>
<evidence type="ECO:0000256" key="8">
    <source>
        <dbReference type="ARBA" id="ARBA00023012"/>
    </source>
</evidence>
<dbReference type="Pfam" id="PF13426">
    <property type="entry name" value="PAS_9"/>
    <property type="match status" value="1"/>
</dbReference>
<dbReference type="SUPFAM" id="SSF52172">
    <property type="entry name" value="CheY-like"/>
    <property type="match status" value="1"/>
</dbReference>
<organism evidence="13 14">
    <name type="scientific">Pseudodesulfovibrio karagichevae</name>
    <dbReference type="NCBI Taxonomy" id="3239305"/>
    <lineage>
        <taxon>Bacteria</taxon>
        <taxon>Pseudomonadati</taxon>
        <taxon>Thermodesulfobacteriota</taxon>
        <taxon>Desulfovibrionia</taxon>
        <taxon>Desulfovibrionales</taxon>
        <taxon>Desulfovibrionaceae</taxon>
    </lineage>
</organism>
<dbReference type="Pfam" id="PF02518">
    <property type="entry name" value="HATPase_c"/>
    <property type="match status" value="1"/>
</dbReference>
<dbReference type="SUPFAM" id="SSF55785">
    <property type="entry name" value="PYP-like sensor domain (PAS domain)"/>
    <property type="match status" value="1"/>
</dbReference>
<dbReference type="InterPro" id="IPR036890">
    <property type="entry name" value="HATPase_C_sf"/>
</dbReference>
<dbReference type="InterPro" id="IPR035965">
    <property type="entry name" value="PAS-like_dom_sf"/>
</dbReference>
<feature type="domain" description="Response regulatory" evidence="11">
    <location>
        <begin position="513"/>
        <end position="629"/>
    </location>
</feature>
<dbReference type="InterPro" id="IPR000014">
    <property type="entry name" value="PAS"/>
</dbReference>
<dbReference type="CDD" id="cd00156">
    <property type="entry name" value="REC"/>
    <property type="match status" value="1"/>
</dbReference>
<dbReference type="Pfam" id="PF00072">
    <property type="entry name" value="Response_reg"/>
    <property type="match status" value="1"/>
</dbReference>
<dbReference type="CDD" id="cd00082">
    <property type="entry name" value="HisKA"/>
    <property type="match status" value="1"/>
</dbReference>
<name>A0ABV4JXB0_9BACT</name>
<dbReference type="Gene3D" id="1.10.287.130">
    <property type="match status" value="1"/>
</dbReference>
<dbReference type="EMBL" id="JBGLYH010000002">
    <property type="protein sequence ID" value="MEZ7195352.1"/>
    <property type="molecule type" value="Genomic_DNA"/>
</dbReference>